<evidence type="ECO:0000313" key="1">
    <source>
        <dbReference type="EMBL" id="QKO02080.1"/>
    </source>
</evidence>
<proteinExistence type="predicted"/>
<reference evidence="1" key="1">
    <citation type="journal article" date="2020" name="Virus Evol.">
        <title>Divergent RNA viruses in Macrophomina phaseolina exhibit potential as virocontrol agents.</title>
        <authorList>
            <person name="Wang J."/>
            <person name="Ni Y."/>
            <person name="Liu X."/>
            <person name="Zhao H."/>
            <person name="Xiao Y."/>
            <person name="Xiao X."/>
            <person name="Li S."/>
            <person name="Liu H."/>
        </authorList>
    </citation>
    <scope>NUCLEOTIDE SEQUENCE</scope>
</reference>
<sequence>MMKKDTAFQPGKFTPVVEVSQRNSGVPAPADSNFAGLEEVASTTLTVSLASSRGLGAVIPDPVMISRLALVIGHVLAARNIAEQLQFINVFIRTGNALRNARVTCLEPIVRAYNYYGHFEFNEKTYVTRGLERLLVQYLFSLRQYATPEVANGTKQTVTAPNALEDIDIDFYGITPSGDIGFTRRYDLKAYLLRLVNYITNWDDLTNDVKLPLLRDVLDVTTEDGLRQMLRHLRTLPGFQQPPDAFANDPTDKHKSAMKKLFGDSYSNDGDVIPVSKFTSAISHAYALLRRVSLERSYAMKTTEFPRYEGGSATQLAHHLDDVLSSEVPLPMTDSTAALAFTTSWRSVRRFVSAPGLERDELLRELVSQSLIRQ</sequence>
<name>A0A7S6BD52_9VIRU</name>
<organism evidence="1">
    <name type="scientific">Macrophomina phaseolina partitivirus 1</name>
    <dbReference type="NCBI Taxonomy" id="2741649"/>
    <lineage>
        <taxon>Viruses</taxon>
        <taxon>Riboviria</taxon>
        <taxon>Orthornavirae</taxon>
        <taxon>Pisuviricota</taxon>
        <taxon>Duplopiviricetes</taxon>
        <taxon>Durnavirales</taxon>
        <taxon>Partitiviridae</taxon>
    </lineage>
</organism>
<accession>A0A7S6BD52</accession>
<dbReference type="EMBL" id="MT035911">
    <property type="protein sequence ID" value="QKO02080.1"/>
    <property type="molecule type" value="Genomic_RNA"/>
</dbReference>
<protein>
    <submittedName>
        <fullName evidence="1">Uncharacterized protein</fullName>
    </submittedName>
</protein>